<name>A0A9W3VFB2_BACTU</name>
<gene>
    <name evidence="2" type="ORF">D7J84_24475</name>
</gene>
<dbReference type="Gene3D" id="3.40.630.30">
    <property type="match status" value="1"/>
</dbReference>
<evidence type="ECO:0000313" key="3">
    <source>
        <dbReference type="Proteomes" id="UP000269847"/>
    </source>
</evidence>
<dbReference type="Proteomes" id="UP000269847">
    <property type="component" value="Chromosome"/>
</dbReference>
<sequence length="164" mass="19065">MILEHFYVFSYLGGLDLKDIHIQQIEDLMEYEFSHLVQDSEEEGFNFLIRLINEYKNKVNVFNKTGECLYGIFQGDMLIGVGGLNKDPYTKDNKIGRLRRFYISKDYRRIGLGNLLLNQLLCHAEKYFEVIVLHADTKQGDVFYTSNGFVKGGLYKGSSHYKLL</sequence>
<dbReference type="RefSeq" id="WP_116777457.1">
    <property type="nucleotide sequence ID" value="NZ_CP014282.1"/>
</dbReference>
<dbReference type="PROSITE" id="PS51186">
    <property type="entry name" value="GNAT"/>
    <property type="match status" value="1"/>
</dbReference>
<dbReference type="AlphaFoldDB" id="A0A9W3VFB2"/>
<dbReference type="EMBL" id="CP032608">
    <property type="protein sequence ID" value="AYF84128.1"/>
    <property type="molecule type" value="Genomic_DNA"/>
</dbReference>
<dbReference type="InterPro" id="IPR016181">
    <property type="entry name" value="Acyl_CoA_acyltransferase"/>
</dbReference>
<protein>
    <submittedName>
        <fullName evidence="2">GNAT family N-acetyltransferase</fullName>
    </submittedName>
</protein>
<accession>A0A9W3VFB2</accession>
<reference evidence="2 3" key="1">
    <citation type="submission" date="2018-09" db="EMBL/GenBank/DDBJ databases">
        <title>Complete genome of Bacillus thuringiensis strain QZL38.</title>
        <authorList>
            <person name="Song F."/>
        </authorList>
    </citation>
    <scope>NUCLEOTIDE SEQUENCE [LARGE SCALE GENOMIC DNA]</scope>
    <source>
        <strain evidence="2 3">QZL38</strain>
    </source>
</reference>
<dbReference type="Pfam" id="PF13508">
    <property type="entry name" value="Acetyltransf_7"/>
    <property type="match status" value="1"/>
</dbReference>
<evidence type="ECO:0000259" key="1">
    <source>
        <dbReference type="PROSITE" id="PS51186"/>
    </source>
</evidence>
<dbReference type="SUPFAM" id="SSF55729">
    <property type="entry name" value="Acyl-CoA N-acyltransferases (Nat)"/>
    <property type="match status" value="1"/>
</dbReference>
<proteinExistence type="predicted"/>
<feature type="domain" description="N-acetyltransferase" evidence="1">
    <location>
        <begin position="15"/>
        <end position="164"/>
    </location>
</feature>
<evidence type="ECO:0000313" key="2">
    <source>
        <dbReference type="EMBL" id="AYF84128.1"/>
    </source>
</evidence>
<organism evidence="2 3">
    <name type="scientific">Bacillus thuringiensis</name>
    <dbReference type="NCBI Taxonomy" id="1428"/>
    <lineage>
        <taxon>Bacteria</taxon>
        <taxon>Bacillati</taxon>
        <taxon>Bacillota</taxon>
        <taxon>Bacilli</taxon>
        <taxon>Bacillales</taxon>
        <taxon>Bacillaceae</taxon>
        <taxon>Bacillus</taxon>
        <taxon>Bacillus cereus group</taxon>
    </lineage>
</organism>
<dbReference type="InterPro" id="IPR000182">
    <property type="entry name" value="GNAT_dom"/>
</dbReference>
<dbReference type="GO" id="GO:0016747">
    <property type="term" value="F:acyltransferase activity, transferring groups other than amino-acyl groups"/>
    <property type="evidence" value="ECO:0007669"/>
    <property type="project" value="InterPro"/>
</dbReference>